<evidence type="ECO:0000313" key="4">
    <source>
        <dbReference type="Proteomes" id="UP000531216"/>
    </source>
</evidence>
<evidence type="ECO:0000256" key="1">
    <source>
        <dbReference type="SAM" id="MobiDB-lite"/>
    </source>
</evidence>
<dbReference type="Pfam" id="PF01434">
    <property type="entry name" value="Peptidase_M41"/>
    <property type="match status" value="1"/>
</dbReference>
<dbReference type="GO" id="GO:0016887">
    <property type="term" value="F:ATP hydrolysis activity"/>
    <property type="evidence" value="ECO:0007669"/>
    <property type="project" value="InterPro"/>
</dbReference>
<dbReference type="Gene3D" id="3.40.50.300">
    <property type="entry name" value="P-loop containing nucleotide triphosphate hydrolases"/>
    <property type="match status" value="1"/>
</dbReference>
<dbReference type="SUPFAM" id="SSF140990">
    <property type="entry name" value="FtsH protease domain-like"/>
    <property type="match status" value="1"/>
</dbReference>
<evidence type="ECO:0000259" key="2">
    <source>
        <dbReference type="SMART" id="SM00382"/>
    </source>
</evidence>
<dbReference type="GO" id="GO:0004176">
    <property type="term" value="F:ATP-dependent peptidase activity"/>
    <property type="evidence" value="ECO:0007669"/>
    <property type="project" value="InterPro"/>
</dbReference>
<proteinExistence type="predicted"/>
<reference evidence="3 4" key="1">
    <citation type="submission" date="2020-08" db="EMBL/GenBank/DDBJ databases">
        <title>Genomic Encyclopedia of Type Strains, Phase IV (KMG-IV): sequencing the most valuable type-strain genomes for metagenomic binning, comparative biology and taxonomic classification.</title>
        <authorList>
            <person name="Goeker M."/>
        </authorList>
    </citation>
    <scope>NUCLEOTIDE SEQUENCE [LARGE SCALE GENOMIC DNA]</scope>
    <source>
        <strain evidence="3 4">DSM 25024</strain>
    </source>
</reference>
<dbReference type="GO" id="GO:0004222">
    <property type="term" value="F:metalloendopeptidase activity"/>
    <property type="evidence" value="ECO:0007669"/>
    <property type="project" value="InterPro"/>
</dbReference>
<dbReference type="Proteomes" id="UP000531216">
    <property type="component" value="Unassembled WGS sequence"/>
</dbReference>
<dbReference type="Pfam" id="PF00004">
    <property type="entry name" value="AAA"/>
    <property type="match status" value="1"/>
</dbReference>
<dbReference type="SUPFAM" id="SSF52540">
    <property type="entry name" value="P-loop containing nucleoside triphosphate hydrolases"/>
    <property type="match status" value="1"/>
</dbReference>
<dbReference type="GO" id="GO:0030163">
    <property type="term" value="P:protein catabolic process"/>
    <property type="evidence" value="ECO:0007669"/>
    <property type="project" value="TreeGrafter"/>
</dbReference>
<dbReference type="CDD" id="cd19481">
    <property type="entry name" value="RecA-like_protease"/>
    <property type="match status" value="1"/>
</dbReference>
<dbReference type="AlphaFoldDB" id="A0A7W6BTS9"/>
<comment type="caution">
    <text evidence="3">The sequence shown here is derived from an EMBL/GenBank/DDBJ whole genome shotgun (WGS) entry which is preliminary data.</text>
</comment>
<feature type="domain" description="AAA+ ATPase" evidence="2">
    <location>
        <begin position="353"/>
        <end position="493"/>
    </location>
</feature>
<organism evidence="3 4">
    <name type="scientific">Aureimonas phyllosphaerae</name>
    <dbReference type="NCBI Taxonomy" id="1166078"/>
    <lineage>
        <taxon>Bacteria</taxon>
        <taxon>Pseudomonadati</taxon>
        <taxon>Pseudomonadota</taxon>
        <taxon>Alphaproteobacteria</taxon>
        <taxon>Hyphomicrobiales</taxon>
        <taxon>Aurantimonadaceae</taxon>
        <taxon>Aureimonas</taxon>
    </lineage>
</organism>
<evidence type="ECO:0000313" key="3">
    <source>
        <dbReference type="EMBL" id="MBB3936772.1"/>
    </source>
</evidence>
<protein>
    <submittedName>
        <fullName evidence="3">DNA polymerase III delta prime subunit</fullName>
    </submittedName>
</protein>
<dbReference type="InterPro" id="IPR037219">
    <property type="entry name" value="Peptidase_M41-like"/>
</dbReference>
<dbReference type="Gene3D" id="1.20.58.760">
    <property type="entry name" value="Peptidase M41"/>
    <property type="match status" value="1"/>
</dbReference>
<dbReference type="RefSeq" id="WP_183193302.1">
    <property type="nucleotide sequence ID" value="NZ_JACIDO010000006.1"/>
</dbReference>
<dbReference type="PANTHER" id="PTHR23076">
    <property type="entry name" value="METALLOPROTEASE M41 FTSH"/>
    <property type="match status" value="1"/>
</dbReference>
<dbReference type="InterPro" id="IPR003593">
    <property type="entry name" value="AAA+_ATPase"/>
</dbReference>
<dbReference type="InterPro" id="IPR000642">
    <property type="entry name" value="Peptidase_M41"/>
</dbReference>
<sequence>MARTSSTKAATLHSMGQPDDPAVPTVADGDGHVGDAVTVDATTRSAIPDAIPEVVRYRRDDHRRLAVSMRAELSASEAAVLALLEAQMDDSAFSDLAGPDRCLVTVHLADPKGWREAVETALSAFLQTYALPANPATFLPSHSFWSVLRQTEVDRILSQTGDRWHAVTGAFTASRTVAAILDDGHDPLDDLADLRLRIDGFDADAVATGLYQHFAVQAGPFQPMPEEGKESSDGNGENAGPRSAGRIPIDDPLYQQATGIAKRLATIGLSALTPDLLDLACTKAGRIEVAEAILARSLWSASRRGTPAGGNGGTVQNLALDELPGYEAVRVWAQALANDIRSFAAGTLAWQDVDPGALLTGPPGTGKTLLAAAIAKSAGARFIATSFADWQATGDGHLGSTLQGIRRAFEDARSQAPTVLFIDEIDSVPARDSSRRHDSYWRAIVNALLEELDGTGHREGLIVLAACNDAGHLDPALVRSGRLDRVVLIDLPTAQDLCEIVRHYLPMVGEAEAMQIGHALAGRTTGADIARMAREARQLARRDRRPVTSHDVLQVAMPPDTRSPALRRRIAVHEAGHAVALLSMGLCPSIVSILPGPEGSGGQVRIGSIGSGEGLLRDVEAAVIVALAGRAAEELILGEASAGAGGGGLSDLAQATQRLAHLEGQMGLGRSLVHQQQVDVRDIDRRLQRLYGEAQMIVLQYQKAVRRIADELVAKRILNDASLKAILHAQEVGSKGCPHKKMRYE</sequence>
<dbReference type="Gene3D" id="1.10.8.60">
    <property type="match status" value="1"/>
</dbReference>
<name>A0A7W6BTS9_9HYPH</name>
<dbReference type="SMART" id="SM00382">
    <property type="entry name" value="AAA"/>
    <property type="match status" value="1"/>
</dbReference>
<dbReference type="PANTHER" id="PTHR23076:SF97">
    <property type="entry name" value="ATP-DEPENDENT ZINC METALLOPROTEASE YME1L1"/>
    <property type="match status" value="1"/>
</dbReference>
<gene>
    <name evidence="3" type="ORF">GGR05_002937</name>
</gene>
<dbReference type="EMBL" id="JACIDO010000006">
    <property type="protein sequence ID" value="MBB3936772.1"/>
    <property type="molecule type" value="Genomic_DNA"/>
</dbReference>
<keyword evidence="4" id="KW-1185">Reference proteome</keyword>
<dbReference type="GO" id="GO:0005524">
    <property type="term" value="F:ATP binding"/>
    <property type="evidence" value="ECO:0007669"/>
    <property type="project" value="InterPro"/>
</dbReference>
<dbReference type="InterPro" id="IPR003959">
    <property type="entry name" value="ATPase_AAA_core"/>
</dbReference>
<dbReference type="InterPro" id="IPR027417">
    <property type="entry name" value="P-loop_NTPase"/>
</dbReference>
<accession>A0A7W6BTS9</accession>
<dbReference type="GO" id="GO:0005886">
    <property type="term" value="C:plasma membrane"/>
    <property type="evidence" value="ECO:0007669"/>
    <property type="project" value="TreeGrafter"/>
</dbReference>
<feature type="region of interest" description="Disordered" evidence="1">
    <location>
        <begin position="220"/>
        <end position="248"/>
    </location>
</feature>
<dbReference type="GO" id="GO:0006508">
    <property type="term" value="P:proteolysis"/>
    <property type="evidence" value="ECO:0007669"/>
    <property type="project" value="InterPro"/>
</dbReference>
<feature type="region of interest" description="Disordered" evidence="1">
    <location>
        <begin position="1"/>
        <end position="22"/>
    </location>
</feature>